<organism evidence="3 4">
    <name type="scientific">Theobroma cacao</name>
    <name type="common">Cacao</name>
    <name type="synonym">Cocoa</name>
    <dbReference type="NCBI Taxonomy" id="3641"/>
    <lineage>
        <taxon>Eukaryota</taxon>
        <taxon>Viridiplantae</taxon>
        <taxon>Streptophyta</taxon>
        <taxon>Embryophyta</taxon>
        <taxon>Tracheophyta</taxon>
        <taxon>Spermatophyta</taxon>
        <taxon>Magnoliopsida</taxon>
        <taxon>eudicotyledons</taxon>
        <taxon>Gunneridae</taxon>
        <taxon>Pentapetalae</taxon>
        <taxon>rosids</taxon>
        <taxon>malvids</taxon>
        <taxon>Malvales</taxon>
        <taxon>Malvaceae</taxon>
        <taxon>Byttnerioideae</taxon>
        <taxon>Theobroma</taxon>
    </lineage>
</organism>
<evidence type="ECO:0000256" key="2">
    <source>
        <dbReference type="SAM" id="MobiDB-lite"/>
    </source>
</evidence>
<dbReference type="AlphaFoldDB" id="A0A061F055"/>
<proteinExistence type="predicted"/>
<protein>
    <submittedName>
        <fullName evidence="3">Uncharacterized protein</fullName>
    </submittedName>
</protein>
<gene>
    <name evidence="3" type="ORF">TCM_025992</name>
</gene>
<sequence>MDPRDFIAVALEFELEMQREKKREMEESLRAAQVALRKKERGLSVRRRKTQGMRAKEAAKEKLIVDFMVFVEAVENNDLETAQKFDENAMMKAIVTMMGSNGGDGGDSGGFAGGYGDGNVTEIDVNPEEKAVMDATVATVNVGNYGGHNGGFVGDYGGISNNLEKAQNIDKEAMMAAGIEERNSDASEGSDGGGYGACVSGNRRE</sequence>
<evidence type="ECO:0000256" key="1">
    <source>
        <dbReference type="SAM" id="Coils"/>
    </source>
</evidence>
<accession>A0A061F055</accession>
<dbReference type="InParanoid" id="A0A061F055"/>
<reference evidence="3 4" key="1">
    <citation type="journal article" date="2013" name="Genome Biol.">
        <title>The genome sequence of the most widely cultivated cacao type and its use to identify candidate genes regulating pod color.</title>
        <authorList>
            <person name="Motamayor J.C."/>
            <person name="Mockaitis K."/>
            <person name="Schmutz J."/>
            <person name="Haiminen N."/>
            <person name="Iii D.L."/>
            <person name="Cornejo O."/>
            <person name="Findley S.D."/>
            <person name="Zheng P."/>
            <person name="Utro F."/>
            <person name="Royaert S."/>
            <person name="Saski C."/>
            <person name="Jenkins J."/>
            <person name="Podicheti R."/>
            <person name="Zhao M."/>
            <person name="Scheffler B.E."/>
            <person name="Stack J.C."/>
            <person name="Feltus F.A."/>
            <person name="Mustiga G.M."/>
            <person name="Amores F."/>
            <person name="Phillips W."/>
            <person name="Marelli J.P."/>
            <person name="May G.D."/>
            <person name="Shapiro H."/>
            <person name="Ma J."/>
            <person name="Bustamante C.D."/>
            <person name="Schnell R.J."/>
            <person name="Main D."/>
            <person name="Gilbert D."/>
            <person name="Parida L."/>
            <person name="Kuhn D.N."/>
        </authorList>
    </citation>
    <scope>NUCLEOTIDE SEQUENCE [LARGE SCALE GENOMIC DNA]</scope>
    <source>
        <strain evidence="4">cv. Matina 1-6</strain>
    </source>
</reference>
<keyword evidence="1" id="KW-0175">Coiled coil</keyword>
<dbReference type="Proteomes" id="UP000026915">
    <property type="component" value="Chromosome 5"/>
</dbReference>
<evidence type="ECO:0000313" key="3">
    <source>
        <dbReference type="EMBL" id="EOY10690.1"/>
    </source>
</evidence>
<dbReference type="Gramene" id="EOY10690">
    <property type="protein sequence ID" value="EOY10690"/>
    <property type="gene ID" value="TCM_025992"/>
</dbReference>
<dbReference type="OMA" id="MMNCDGG"/>
<dbReference type="HOGENOM" id="CLU_1339586_0_0_1"/>
<keyword evidence="4" id="KW-1185">Reference proteome</keyword>
<evidence type="ECO:0000313" key="4">
    <source>
        <dbReference type="Proteomes" id="UP000026915"/>
    </source>
</evidence>
<dbReference type="EMBL" id="CM001883">
    <property type="protein sequence ID" value="EOY10690.1"/>
    <property type="molecule type" value="Genomic_DNA"/>
</dbReference>
<feature type="region of interest" description="Disordered" evidence="2">
    <location>
        <begin position="181"/>
        <end position="205"/>
    </location>
</feature>
<feature type="coiled-coil region" evidence="1">
    <location>
        <begin position="8"/>
        <end position="42"/>
    </location>
</feature>
<name>A0A061F055_THECC</name>